<sequence>MSNEANFYRTKLEELYVIIQRLRPSSSPEEFETFASCFTTDCTVHLKSMNMHNMPGISRDEAIEDMKEVLGKYHIEEREVLFFSLASDGHTVLCETKQRINVMGEIVEPFFETEVVTFDDEGLIKVLKLYSCWSPIVRVVQDKTGRGPYAEGEQREQFEDHVKQVFATKIQNRKARIDAESAHQLQTGLKTDCCT</sequence>
<reference evidence="1" key="1">
    <citation type="journal article" date="2020" name="Stud. Mycol.">
        <title>101 Dothideomycetes genomes: a test case for predicting lifestyles and emergence of pathogens.</title>
        <authorList>
            <person name="Haridas S."/>
            <person name="Albert R."/>
            <person name="Binder M."/>
            <person name="Bloem J."/>
            <person name="Labutti K."/>
            <person name="Salamov A."/>
            <person name="Andreopoulos B."/>
            <person name="Baker S."/>
            <person name="Barry K."/>
            <person name="Bills G."/>
            <person name="Bluhm B."/>
            <person name="Cannon C."/>
            <person name="Castanera R."/>
            <person name="Culley D."/>
            <person name="Daum C."/>
            <person name="Ezra D."/>
            <person name="Gonzalez J."/>
            <person name="Henrissat B."/>
            <person name="Kuo A."/>
            <person name="Liang C."/>
            <person name="Lipzen A."/>
            <person name="Lutzoni F."/>
            <person name="Magnuson J."/>
            <person name="Mondo S."/>
            <person name="Nolan M."/>
            <person name="Ohm R."/>
            <person name="Pangilinan J."/>
            <person name="Park H.-J."/>
            <person name="Ramirez L."/>
            <person name="Alfaro M."/>
            <person name="Sun H."/>
            <person name="Tritt A."/>
            <person name="Yoshinaga Y."/>
            <person name="Zwiers L.-H."/>
            <person name="Turgeon B."/>
            <person name="Goodwin S."/>
            <person name="Spatafora J."/>
            <person name="Crous P."/>
            <person name="Grigoriev I."/>
        </authorList>
    </citation>
    <scope>NUCLEOTIDE SEQUENCE</scope>
    <source>
        <strain evidence="1">CBS 109.77</strain>
    </source>
</reference>
<protein>
    <recommendedName>
        <fullName evidence="3">SnoaL-like domain-containing protein</fullName>
    </recommendedName>
</protein>
<dbReference type="AlphaFoldDB" id="A0A6A6X4N2"/>
<dbReference type="Proteomes" id="UP000799757">
    <property type="component" value="Unassembled WGS sequence"/>
</dbReference>
<dbReference type="OrthoDB" id="3775006at2759"/>
<gene>
    <name evidence="1" type="ORF">K505DRAFT_249273</name>
</gene>
<evidence type="ECO:0000313" key="1">
    <source>
        <dbReference type="EMBL" id="KAF2791282.1"/>
    </source>
</evidence>
<accession>A0A6A6X4N2</accession>
<keyword evidence="2" id="KW-1185">Reference proteome</keyword>
<organism evidence="1 2">
    <name type="scientific">Melanomma pulvis-pyrius CBS 109.77</name>
    <dbReference type="NCBI Taxonomy" id="1314802"/>
    <lineage>
        <taxon>Eukaryota</taxon>
        <taxon>Fungi</taxon>
        <taxon>Dikarya</taxon>
        <taxon>Ascomycota</taxon>
        <taxon>Pezizomycotina</taxon>
        <taxon>Dothideomycetes</taxon>
        <taxon>Pleosporomycetidae</taxon>
        <taxon>Pleosporales</taxon>
        <taxon>Melanommataceae</taxon>
        <taxon>Melanomma</taxon>
    </lineage>
</organism>
<evidence type="ECO:0000313" key="2">
    <source>
        <dbReference type="Proteomes" id="UP000799757"/>
    </source>
</evidence>
<evidence type="ECO:0008006" key="3">
    <source>
        <dbReference type="Google" id="ProtNLM"/>
    </source>
</evidence>
<name>A0A6A6X4N2_9PLEO</name>
<proteinExistence type="predicted"/>
<dbReference type="EMBL" id="MU002027">
    <property type="protein sequence ID" value="KAF2791282.1"/>
    <property type="molecule type" value="Genomic_DNA"/>
</dbReference>